<keyword evidence="2" id="KW-1185">Reference proteome</keyword>
<accession>A0A315ZF89</accession>
<evidence type="ECO:0000313" key="2">
    <source>
        <dbReference type="Proteomes" id="UP000245535"/>
    </source>
</evidence>
<organism evidence="1 2">
    <name type="scientific">Sediminitomix flava</name>
    <dbReference type="NCBI Taxonomy" id="379075"/>
    <lineage>
        <taxon>Bacteria</taxon>
        <taxon>Pseudomonadati</taxon>
        <taxon>Bacteroidota</taxon>
        <taxon>Cytophagia</taxon>
        <taxon>Cytophagales</taxon>
        <taxon>Flammeovirgaceae</taxon>
        <taxon>Sediminitomix</taxon>
    </lineage>
</organism>
<proteinExistence type="predicted"/>
<protein>
    <submittedName>
        <fullName evidence="1">Uncharacterized protein</fullName>
    </submittedName>
</protein>
<dbReference type="Proteomes" id="UP000245535">
    <property type="component" value="Unassembled WGS sequence"/>
</dbReference>
<reference evidence="1 2" key="1">
    <citation type="submission" date="2018-03" db="EMBL/GenBank/DDBJ databases">
        <title>Genomic Encyclopedia of Archaeal and Bacterial Type Strains, Phase II (KMG-II): from individual species to whole genera.</title>
        <authorList>
            <person name="Goeker M."/>
        </authorList>
    </citation>
    <scope>NUCLEOTIDE SEQUENCE [LARGE SCALE GENOMIC DNA]</scope>
    <source>
        <strain evidence="1 2">DSM 28229</strain>
    </source>
</reference>
<name>A0A315ZF89_SEDFL</name>
<gene>
    <name evidence="1" type="ORF">BC781_101575</name>
</gene>
<evidence type="ECO:0000313" key="1">
    <source>
        <dbReference type="EMBL" id="PWJ44225.1"/>
    </source>
</evidence>
<sequence length="38" mass="4545">MYEIKKRRTLSPRVFLQNDTLIGTQTTSKYDSYFKGEE</sequence>
<comment type="caution">
    <text evidence="1">The sequence shown here is derived from an EMBL/GenBank/DDBJ whole genome shotgun (WGS) entry which is preliminary data.</text>
</comment>
<dbReference type="AlphaFoldDB" id="A0A315ZF89"/>
<dbReference type="EMBL" id="QGDO01000001">
    <property type="protein sequence ID" value="PWJ44225.1"/>
    <property type="molecule type" value="Genomic_DNA"/>
</dbReference>